<evidence type="ECO:0000313" key="1">
    <source>
        <dbReference type="EMBL" id="MBD2775667.1"/>
    </source>
</evidence>
<sequence>MNRTLLSILTFAFLLLFITSPFAALAALMLVLVVAAFFSLFGNVFQAIIGGKNAKDISPLKRT</sequence>
<comment type="caution">
    <text evidence="1">The sequence shown here is derived from an EMBL/GenBank/DDBJ whole genome shotgun (WGS) entry which is preliminary data.</text>
</comment>
<dbReference type="EMBL" id="JACXAE010000084">
    <property type="protein sequence ID" value="MBD2775667.1"/>
    <property type="molecule type" value="Genomic_DNA"/>
</dbReference>
<organism evidence="1 2">
    <name type="scientific">Iningainema tapete BLCC-T55</name>
    <dbReference type="NCBI Taxonomy" id="2748662"/>
    <lineage>
        <taxon>Bacteria</taxon>
        <taxon>Bacillati</taxon>
        <taxon>Cyanobacteriota</taxon>
        <taxon>Cyanophyceae</taxon>
        <taxon>Nostocales</taxon>
        <taxon>Scytonemataceae</taxon>
        <taxon>Iningainema tapete</taxon>
    </lineage>
</organism>
<name>A0A8J7BYG0_9CYAN</name>
<evidence type="ECO:0000313" key="2">
    <source>
        <dbReference type="Proteomes" id="UP000629098"/>
    </source>
</evidence>
<accession>A0A8J7BYG0</accession>
<dbReference type="RefSeq" id="WP_190834402.1">
    <property type="nucleotide sequence ID" value="NZ_CAWPPI010000084.1"/>
</dbReference>
<gene>
    <name evidence="1" type="ORF">ICL16_27325</name>
</gene>
<keyword evidence="2" id="KW-1185">Reference proteome</keyword>
<proteinExistence type="predicted"/>
<reference evidence="1" key="1">
    <citation type="submission" date="2020-09" db="EMBL/GenBank/DDBJ databases">
        <title>Iningainema tapete sp. nov. (Scytonemataceae, Cyanobacteria) from greenhouses in central Florida (USA) produces two types of nodularin with biosynthetic potential for microcystin-LR and anabaenopeptins.</title>
        <authorList>
            <person name="Berthold D.E."/>
            <person name="Lefler F.W."/>
            <person name="Huang I.-S."/>
            <person name="Abdulla H."/>
            <person name="Zimba P.V."/>
            <person name="Laughinghouse H.D. IV."/>
        </authorList>
    </citation>
    <scope>NUCLEOTIDE SEQUENCE</scope>
    <source>
        <strain evidence="1">BLCCT55</strain>
    </source>
</reference>
<dbReference type="AlphaFoldDB" id="A0A8J7BYG0"/>
<dbReference type="Proteomes" id="UP000629098">
    <property type="component" value="Unassembled WGS sequence"/>
</dbReference>
<protein>
    <submittedName>
        <fullName evidence="1">Uncharacterized protein</fullName>
    </submittedName>
</protein>